<dbReference type="EMBL" id="ML976615">
    <property type="protein sequence ID" value="KAF1848354.1"/>
    <property type="molecule type" value="Genomic_DNA"/>
</dbReference>
<proteinExistence type="predicted"/>
<name>A0A9P4GMV6_9PLEO</name>
<sequence length="107" mass="12322">MSFVIYLPSLRCARVMHVQVSLVACAFPFYLEPPSPRRRQRFMPCPSRLSRSNDKGFILRRRHSMTFQDDIGLSRVLFPANQCLSALVAFFASSPQYASLREIPRRG</sequence>
<dbReference type="AlphaFoldDB" id="A0A9P4GMV6"/>
<dbReference type="RefSeq" id="XP_040790917.1">
    <property type="nucleotide sequence ID" value="XM_040938649.1"/>
</dbReference>
<reference evidence="1" key="1">
    <citation type="submission" date="2020-01" db="EMBL/GenBank/DDBJ databases">
        <authorList>
            <consortium name="DOE Joint Genome Institute"/>
            <person name="Haridas S."/>
            <person name="Albert R."/>
            <person name="Binder M."/>
            <person name="Bloem J."/>
            <person name="Labutti K."/>
            <person name="Salamov A."/>
            <person name="Andreopoulos B."/>
            <person name="Baker S.E."/>
            <person name="Barry K."/>
            <person name="Bills G."/>
            <person name="Bluhm B.H."/>
            <person name="Cannon C."/>
            <person name="Castanera R."/>
            <person name="Culley D.E."/>
            <person name="Daum C."/>
            <person name="Ezra D."/>
            <person name="Gonzalez J.B."/>
            <person name="Henrissat B."/>
            <person name="Kuo A."/>
            <person name="Liang C."/>
            <person name="Lipzen A."/>
            <person name="Lutzoni F."/>
            <person name="Magnuson J."/>
            <person name="Mondo S."/>
            <person name="Nolan M."/>
            <person name="Ohm R."/>
            <person name="Pangilinan J."/>
            <person name="Park H.-J."/>
            <person name="Ramirez L."/>
            <person name="Alfaro M."/>
            <person name="Sun H."/>
            <person name="Tritt A."/>
            <person name="Yoshinaga Y."/>
            <person name="Zwiers L.-H."/>
            <person name="Turgeon B.G."/>
            <person name="Goodwin S.B."/>
            <person name="Spatafora J.W."/>
            <person name="Crous P.W."/>
            <person name="Grigoriev I.V."/>
        </authorList>
    </citation>
    <scope>NUCLEOTIDE SEQUENCE</scope>
    <source>
        <strain evidence="1">CBS 394.84</strain>
    </source>
</reference>
<keyword evidence="2" id="KW-1185">Reference proteome</keyword>
<evidence type="ECO:0000313" key="1">
    <source>
        <dbReference type="EMBL" id="KAF1848354.1"/>
    </source>
</evidence>
<evidence type="ECO:0000313" key="2">
    <source>
        <dbReference type="Proteomes" id="UP000800039"/>
    </source>
</evidence>
<organism evidence="1 2">
    <name type="scientific">Cucurbitaria berberidis CBS 394.84</name>
    <dbReference type="NCBI Taxonomy" id="1168544"/>
    <lineage>
        <taxon>Eukaryota</taxon>
        <taxon>Fungi</taxon>
        <taxon>Dikarya</taxon>
        <taxon>Ascomycota</taxon>
        <taxon>Pezizomycotina</taxon>
        <taxon>Dothideomycetes</taxon>
        <taxon>Pleosporomycetidae</taxon>
        <taxon>Pleosporales</taxon>
        <taxon>Pleosporineae</taxon>
        <taxon>Cucurbitariaceae</taxon>
        <taxon>Cucurbitaria</taxon>
    </lineage>
</organism>
<accession>A0A9P4GMV6</accession>
<gene>
    <name evidence="1" type="ORF">K460DRAFT_72291</name>
</gene>
<dbReference type="GeneID" id="63855905"/>
<comment type="caution">
    <text evidence="1">The sequence shown here is derived from an EMBL/GenBank/DDBJ whole genome shotgun (WGS) entry which is preliminary data.</text>
</comment>
<protein>
    <submittedName>
        <fullName evidence="1">Uncharacterized protein</fullName>
    </submittedName>
</protein>
<dbReference type="Proteomes" id="UP000800039">
    <property type="component" value="Unassembled WGS sequence"/>
</dbReference>